<protein>
    <submittedName>
        <fullName evidence="2">Uncharacterized protein</fullName>
    </submittedName>
</protein>
<gene>
    <name evidence="2" type="ORF">CcCBS67573_g03340</name>
</gene>
<dbReference type="Pfam" id="PF09729">
    <property type="entry name" value="Gti1_Pac2"/>
    <property type="match status" value="1"/>
</dbReference>
<dbReference type="EMBL" id="QEAP01000083">
    <property type="protein sequence ID" value="TPX75387.1"/>
    <property type="molecule type" value="Genomic_DNA"/>
</dbReference>
<feature type="region of interest" description="Disordered" evidence="1">
    <location>
        <begin position="165"/>
        <end position="199"/>
    </location>
</feature>
<reference evidence="2 3" key="1">
    <citation type="journal article" date="2019" name="Sci. Rep.">
        <title>Comparative genomics of chytrid fungi reveal insights into the obligate biotrophic and pathogenic lifestyle of Synchytrium endobioticum.</title>
        <authorList>
            <person name="van de Vossenberg B.T.L.H."/>
            <person name="Warris S."/>
            <person name="Nguyen H.D.T."/>
            <person name="van Gent-Pelzer M.P.E."/>
            <person name="Joly D.L."/>
            <person name="van de Geest H.C."/>
            <person name="Bonants P.J.M."/>
            <person name="Smith D.S."/>
            <person name="Levesque C.A."/>
            <person name="van der Lee T.A.J."/>
        </authorList>
    </citation>
    <scope>NUCLEOTIDE SEQUENCE [LARGE SCALE GENOMIC DNA]</scope>
    <source>
        <strain evidence="2 3">CBS 675.73</strain>
    </source>
</reference>
<dbReference type="PANTHER" id="PTHR28027">
    <property type="entry name" value="TRANSCRIPTIONAL REGULATOR MIT1"/>
    <property type="match status" value="1"/>
</dbReference>
<proteinExistence type="predicted"/>
<dbReference type="AlphaFoldDB" id="A0A507FK00"/>
<dbReference type="GO" id="GO:0003677">
    <property type="term" value="F:DNA binding"/>
    <property type="evidence" value="ECO:0007669"/>
    <property type="project" value="TreeGrafter"/>
</dbReference>
<evidence type="ECO:0000313" key="2">
    <source>
        <dbReference type="EMBL" id="TPX75387.1"/>
    </source>
</evidence>
<accession>A0A507FK00</accession>
<keyword evidence="3" id="KW-1185">Reference proteome</keyword>
<name>A0A507FK00_9FUNG</name>
<organism evidence="2 3">
    <name type="scientific">Chytriomyces confervae</name>
    <dbReference type="NCBI Taxonomy" id="246404"/>
    <lineage>
        <taxon>Eukaryota</taxon>
        <taxon>Fungi</taxon>
        <taxon>Fungi incertae sedis</taxon>
        <taxon>Chytridiomycota</taxon>
        <taxon>Chytridiomycota incertae sedis</taxon>
        <taxon>Chytridiomycetes</taxon>
        <taxon>Chytridiales</taxon>
        <taxon>Chytriomycetaceae</taxon>
        <taxon>Chytriomyces</taxon>
    </lineage>
</organism>
<dbReference type="Proteomes" id="UP000320333">
    <property type="component" value="Unassembled WGS sequence"/>
</dbReference>
<comment type="caution">
    <text evidence="2">The sequence shown here is derived from an EMBL/GenBank/DDBJ whole genome shotgun (WGS) entry which is preliminary data.</text>
</comment>
<evidence type="ECO:0000313" key="3">
    <source>
        <dbReference type="Proteomes" id="UP000320333"/>
    </source>
</evidence>
<sequence>MLDPVRDISVSGSSLRIRSGSVVVLQESACPGVTGSASMRMRWRDGRQWSSSKLCGSFLLYREVAKSDNFVEQAKEDTTLFSGLSLRQGTHIVPNGLAKRTISVDGSDNNRYRVISYFFPADVQDHYKKGKRSRCILPTPSQLPEFSRFEARVEEMNSVYTRNNFDQQQQQQKQQIQSPSQTSPIAASPMVSTPRHLNGSLPTPNFEPLSIYHSAPPPVKKCCPCGGLKNLSAFDYFKRDRSWLEQPVYLRPIRRLIQ</sequence>
<dbReference type="InterPro" id="IPR018608">
    <property type="entry name" value="Gti1/Pac2"/>
</dbReference>
<dbReference type="PANTHER" id="PTHR28027:SF1">
    <property type="entry name" value="CAMP INDEPENDENT REGULATORY PROTEIN (AFU_ORTHOLOGUE AFUA_3G09640)"/>
    <property type="match status" value="1"/>
</dbReference>
<evidence type="ECO:0000256" key="1">
    <source>
        <dbReference type="SAM" id="MobiDB-lite"/>
    </source>
</evidence>
<feature type="compositionally biased region" description="Low complexity" evidence="1">
    <location>
        <begin position="167"/>
        <end position="183"/>
    </location>
</feature>
<dbReference type="OrthoDB" id="5572844at2759"/>